<dbReference type="PIRSF" id="PIRSF038471">
    <property type="entry name" value="MreC"/>
    <property type="match status" value="1"/>
</dbReference>
<dbReference type="PANTHER" id="PTHR34138:SF1">
    <property type="entry name" value="CELL SHAPE-DETERMINING PROTEIN MREC"/>
    <property type="match status" value="1"/>
</dbReference>
<dbReference type="NCBIfam" id="TIGR00219">
    <property type="entry name" value="mreC"/>
    <property type="match status" value="1"/>
</dbReference>
<dbReference type="Gene3D" id="2.40.10.340">
    <property type="entry name" value="Rod shape-determining protein MreC, domain 1"/>
    <property type="match status" value="1"/>
</dbReference>
<dbReference type="GO" id="GO:0005886">
    <property type="term" value="C:plasma membrane"/>
    <property type="evidence" value="ECO:0007669"/>
    <property type="project" value="TreeGrafter"/>
</dbReference>
<dbReference type="FunCoup" id="A0A7X0MVR4">
    <property type="interactions" value="395"/>
</dbReference>
<name>A0A7X0MVR4_9GAMM</name>
<dbReference type="InterPro" id="IPR042177">
    <property type="entry name" value="Cell/Rod_1"/>
</dbReference>
<accession>A0A7X0MVR4</accession>
<dbReference type="InParanoid" id="A0A7X0MVR4"/>
<dbReference type="FunFam" id="2.40.10.350:FF:000002">
    <property type="entry name" value="Cell shape-determining protein MreC"/>
    <property type="match status" value="1"/>
</dbReference>
<comment type="caution">
    <text evidence="6">The sequence shown here is derived from an EMBL/GenBank/DDBJ whole genome shotgun (WGS) entry which is preliminary data.</text>
</comment>
<protein>
    <recommendedName>
        <fullName evidence="2">Cell shape-determining protein MreC</fullName>
    </recommendedName>
    <alternativeName>
        <fullName evidence="4">Cell shape protein MreC</fullName>
    </alternativeName>
</protein>
<reference evidence="6 7" key="1">
    <citation type="submission" date="2020-08" db="EMBL/GenBank/DDBJ databases">
        <title>Genomic Encyclopedia of Type Strains, Phase IV (KMG-IV): sequencing the most valuable type-strain genomes for metagenomic binning, comparative biology and taxonomic classification.</title>
        <authorList>
            <person name="Goeker M."/>
        </authorList>
    </citation>
    <scope>NUCLEOTIDE SEQUENCE [LARGE SCALE GENOMIC DNA]</scope>
    <source>
        <strain evidence="6 7">DSM 22368</strain>
    </source>
</reference>
<dbReference type="EMBL" id="JACHHT010000001">
    <property type="protein sequence ID" value="MBB6521400.1"/>
    <property type="molecule type" value="Genomic_DNA"/>
</dbReference>
<gene>
    <name evidence="6" type="ORF">HNR48_001678</name>
</gene>
<sequence length="264" mass="29204">MLALIAVALIIASRFFSPSMQPVKDRLDGFALGFYWITDLPNRFNNWLDDSLVSREELLEENRSLKGERLILQRKLQQYATLAADNARLRQLMNSAELVQDRVLIAELIGVSPDPTEQVVVVNKGSEHGVFIGQPLLDAFGLMGQVIEVNPYFSRVLLITDASHALSVQINRNGVRAVAEGTGDLYELKLRHVSNTIDVKVGDLLVSSGLGQRFPVGYPVAEVVSILHDPGRAFATVIARPKAQLNRSRHVLLAFSGQRNEGRP</sequence>
<feature type="domain" description="Rod shape-determining protein MreC beta-barrel core" evidence="5">
    <location>
        <begin position="109"/>
        <end position="253"/>
    </location>
</feature>
<dbReference type="AlphaFoldDB" id="A0A7X0MVR4"/>
<keyword evidence="7" id="KW-1185">Reference proteome</keyword>
<dbReference type="InterPro" id="IPR055342">
    <property type="entry name" value="MreC_beta-barrel_core"/>
</dbReference>
<comment type="similarity">
    <text evidence="1">Belongs to the MreC family.</text>
</comment>
<evidence type="ECO:0000313" key="6">
    <source>
        <dbReference type="EMBL" id="MBB6521400.1"/>
    </source>
</evidence>
<dbReference type="InterPro" id="IPR042175">
    <property type="entry name" value="Cell/Rod_MreC_2"/>
</dbReference>
<dbReference type="Pfam" id="PF04085">
    <property type="entry name" value="MreC"/>
    <property type="match status" value="1"/>
</dbReference>
<evidence type="ECO:0000259" key="5">
    <source>
        <dbReference type="Pfam" id="PF04085"/>
    </source>
</evidence>
<dbReference type="Gene3D" id="2.40.10.350">
    <property type="entry name" value="Rod shape-determining protein MreC, domain 2"/>
    <property type="match status" value="1"/>
</dbReference>
<dbReference type="Proteomes" id="UP000528457">
    <property type="component" value="Unassembled WGS sequence"/>
</dbReference>
<dbReference type="PANTHER" id="PTHR34138">
    <property type="entry name" value="CELL SHAPE-DETERMINING PROTEIN MREC"/>
    <property type="match status" value="1"/>
</dbReference>
<dbReference type="InterPro" id="IPR007221">
    <property type="entry name" value="MreC"/>
</dbReference>
<evidence type="ECO:0000313" key="7">
    <source>
        <dbReference type="Proteomes" id="UP000528457"/>
    </source>
</evidence>
<evidence type="ECO:0000256" key="2">
    <source>
        <dbReference type="ARBA" id="ARBA00013855"/>
    </source>
</evidence>
<proteinExistence type="inferred from homology"/>
<keyword evidence="3" id="KW-0133">Cell shape</keyword>
<evidence type="ECO:0000256" key="4">
    <source>
        <dbReference type="ARBA" id="ARBA00032089"/>
    </source>
</evidence>
<organism evidence="6 7">
    <name type="scientific">Pseudoteredinibacter isoporae</name>
    <dbReference type="NCBI Taxonomy" id="570281"/>
    <lineage>
        <taxon>Bacteria</taxon>
        <taxon>Pseudomonadati</taxon>
        <taxon>Pseudomonadota</taxon>
        <taxon>Gammaproteobacteria</taxon>
        <taxon>Cellvibrionales</taxon>
        <taxon>Cellvibrionaceae</taxon>
        <taxon>Pseudoteredinibacter</taxon>
    </lineage>
</organism>
<evidence type="ECO:0000256" key="1">
    <source>
        <dbReference type="ARBA" id="ARBA00009369"/>
    </source>
</evidence>
<dbReference type="GO" id="GO:0008360">
    <property type="term" value="P:regulation of cell shape"/>
    <property type="evidence" value="ECO:0007669"/>
    <property type="project" value="UniProtKB-KW"/>
</dbReference>
<evidence type="ECO:0000256" key="3">
    <source>
        <dbReference type="ARBA" id="ARBA00022960"/>
    </source>
</evidence>